<protein>
    <recommendedName>
        <fullName evidence="3">Amidohydrolase family protein</fullName>
    </recommendedName>
</protein>
<gene>
    <name evidence="1" type="ORF">IC602_00945</name>
</gene>
<evidence type="ECO:0000313" key="2">
    <source>
        <dbReference type="Proteomes" id="UP000621631"/>
    </source>
</evidence>
<sequence length="59" mass="6676">MKAVLKQMKQGIQHVRLHVDIGLHACHMTDHEHTVQALGLITNGAKTFNVRGTYGEKRR</sequence>
<evidence type="ECO:0000313" key="1">
    <source>
        <dbReference type="EMBL" id="MBD1221175.1"/>
    </source>
</evidence>
<reference evidence="1 2" key="1">
    <citation type="submission" date="2020-09" db="EMBL/GenBank/DDBJ databases">
        <title>Draft Genome Sequences of Oil-Oxidizing Bacteria Halomonas titanicae, Marinobacter lutaoensis, and Virgibacillus halodenitrificans Isolated from Highly Saline Environments.</title>
        <authorList>
            <person name="Grouzdev D.S."/>
            <person name="Sokolova D.S."/>
            <person name="Semenova E.M."/>
            <person name="Borzenkov I.A."/>
            <person name="Bidzhieva S.K."/>
            <person name="Poltaraus A.B."/>
            <person name="Nazina T.N."/>
        </authorList>
    </citation>
    <scope>NUCLEOTIDE SEQUENCE [LARGE SCALE GENOMIC DNA]</scope>
    <source>
        <strain evidence="1 2">VKM B-3472D</strain>
    </source>
</reference>
<comment type="caution">
    <text evidence="1">The sequence shown here is derived from an EMBL/GenBank/DDBJ whole genome shotgun (WGS) entry which is preliminary data.</text>
</comment>
<keyword evidence="2" id="KW-1185">Reference proteome</keyword>
<organism evidence="1 2">
    <name type="scientific">Virgibacillus halodenitrificans</name>
    <name type="common">Bacillus halodenitrificans</name>
    <dbReference type="NCBI Taxonomy" id="1482"/>
    <lineage>
        <taxon>Bacteria</taxon>
        <taxon>Bacillati</taxon>
        <taxon>Bacillota</taxon>
        <taxon>Bacilli</taxon>
        <taxon>Bacillales</taxon>
        <taxon>Bacillaceae</taxon>
        <taxon>Virgibacillus</taxon>
    </lineage>
</organism>
<dbReference type="Proteomes" id="UP000621631">
    <property type="component" value="Unassembled WGS sequence"/>
</dbReference>
<dbReference type="RefSeq" id="WP_189776535.1">
    <property type="nucleotide sequence ID" value="NZ_JACWEZ010000001.1"/>
</dbReference>
<accession>A0ABR7VGU9</accession>
<proteinExistence type="predicted"/>
<name>A0ABR7VGU9_VIRHA</name>
<evidence type="ECO:0008006" key="3">
    <source>
        <dbReference type="Google" id="ProtNLM"/>
    </source>
</evidence>
<dbReference type="EMBL" id="JACWEZ010000001">
    <property type="protein sequence ID" value="MBD1221175.1"/>
    <property type="molecule type" value="Genomic_DNA"/>
</dbReference>